<dbReference type="GO" id="GO:0052381">
    <property type="term" value="F:tRNA dimethylallyltransferase activity"/>
    <property type="evidence" value="ECO:0007669"/>
    <property type="project" value="UniProtKB-UniRule"/>
</dbReference>
<keyword evidence="15" id="KW-1185">Reference proteome</keyword>
<accession>A0A1J5N644</accession>
<dbReference type="SUPFAM" id="SSF52540">
    <property type="entry name" value="P-loop containing nucleoside triphosphate hydrolases"/>
    <property type="match status" value="1"/>
</dbReference>
<dbReference type="PANTHER" id="PTHR11088">
    <property type="entry name" value="TRNA DIMETHYLALLYLTRANSFERASE"/>
    <property type="match status" value="1"/>
</dbReference>
<dbReference type="InterPro" id="IPR027417">
    <property type="entry name" value="P-loop_NTPase"/>
</dbReference>
<evidence type="ECO:0000313" key="14">
    <source>
        <dbReference type="EMBL" id="OIQ48799.1"/>
    </source>
</evidence>
<dbReference type="GO" id="GO:0006400">
    <property type="term" value="P:tRNA modification"/>
    <property type="evidence" value="ECO:0007669"/>
    <property type="project" value="TreeGrafter"/>
</dbReference>
<evidence type="ECO:0000256" key="8">
    <source>
        <dbReference type="ARBA" id="ARBA00022842"/>
    </source>
</evidence>
<reference evidence="14 15" key="1">
    <citation type="submission" date="2015-09" db="EMBL/GenBank/DDBJ databases">
        <title>Genome of Desulfovibrio dechloracetivorans BerOc1, a mercury methylating strain isolated from highly hydrocarbons and metals contaminated coastal sediments.</title>
        <authorList>
            <person name="Goni Urriza M."/>
            <person name="Gassie C."/>
            <person name="Bouchez O."/>
            <person name="Klopp C."/>
            <person name="Ranchou-Peyruse A."/>
            <person name="Remy G."/>
        </authorList>
    </citation>
    <scope>NUCLEOTIDE SEQUENCE [LARGE SCALE GENOMIC DNA]</scope>
    <source>
        <strain evidence="14 15">BerOc1</strain>
    </source>
</reference>
<comment type="subunit">
    <text evidence="10">Monomer.</text>
</comment>
<evidence type="ECO:0000256" key="10">
    <source>
        <dbReference type="HAMAP-Rule" id="MF_00185"/>
    </source>
</evidence>
<evidence type="ECO:0000256" key="13">
    <source>
        <dbReference type="RuleBase" id="RU003785"/>
    </source>
</evidence>
<dbReference type="HAMAP" id="MF_00185">
    <property type="entry name" value="IPP_trans"/>
    <property type="match status" value="1"/>
</dbReference>
<dbReference type="NCBIfam" id="TIGR00174">
    <property type="entry name" value="miaA"/>
    <property type="match status" value="1"/>
</dbReference>
<dbReference type="RefSeq" id="WP_071547236.1">
    <property type="nucleotide sequence ID" value="NZ_LKAQ01000005.1"/>
</dbReference>
<keyword evidence="4 10" id="KW-0808">Transferase</keyword>
<evidence type="ECO:0000256" key="3">
    <source>
        <dbReference type="ARBA" id="ARBA00005842"/>
    </source>
</evidence>
<evidence type="ECO:0000256" key="4">
    <source>
        <dbReference type="ARBA" id="ARBA00022679"/>
    </source>
</evidence>
<evidence type="ECO:0000256" key="11">
    <source>
        <dbReference type="RuleBase" id="RU003783"/>
    </source>
</evidence>
<keyword evidence="5 10" id="KW-0819">tRNA processing</keyword>
<dbReference type="EC" id="2.5.1.75" evidence="10"/>
<sequence length="310" mass="34063">MTSARPPIVCLLGPTGTGKTSAAIAIAGRLPASVINFDSRQVYRDFPVVTAQPDAEERAACPHHLYGFLPTEEKMTAARFVELAVDKIEEVRGQGRLPILVGGTGLYLRSLLSGIAPIPEIPGEIRRQVLDRVAEEGPQALHAELSRTDPDYAAKIHPNDTQRNARAAEVYLATGRTMTWWHTESEHAPAPYGALKVGMRIALSDLEPHLAARIDVMLERGALDEAQAAYGRCPDPDAPGWTGIGCAELLGFLRGELTMAEAREKWVRNTRAYAKRQITWFNKEADIHWFAPGENGPIADLTERWLSERG</sequence>
<dbReference type="Gene3D" id="3.40.50.300">
    <property type="entry name" value="P-loop containing nucleotide triphosphate hydrolases"/>
    <property type="match status" value="1"/>
</dbReference>
<dbReference type="AlphaFoldDB" id="A0A1J5N644"/>
<evidence type="ECO:0000256" key="7">
    <source>
        <dbReference type="ARBA" id="ARBA00022840"/>
    </source>
</evidence>
<comment type="similarity">
    <text evidence="3 10 13">Belongs to the IPP transferase family.</text>
</comment>
<comment type="catalytic activity">
    <reaction evidence="9 10 11">
        <text>adenosine(37) in tRNA + dimethylallyl diphosphate = N(6)-dimethylallyladenosine(37) in tRNA + diphosphate</text>
        <dbReference type="Rhea" id="RHEA:26482"/>
        <dbReference type="Rhea" id="RHEA-COMP:10162"/>
        <dbReference type="Rhea" id="RHEA-COMP:10375"/>
        <dbReference type="ChEBI" id="CHEBI:33019"/>
        <dbReference type="ChEBI" id="CHEBI:57623"/>
        <dbReference type="ChEBI" id="CHEBI:74411"/>
        <dbReference type="ChEBI" id="CHEBI:74415"/>
        <dbReference type="EC" id="2.5.1.75"/>
    </reaction>
</comment>
<dbReference type="OrthoDB" id="9776390at2"/>
<feature type="binding site" evidence="10">
    <location>
        <begin position="13"/>
        <end position="20"/>
    </location>
    <ligand>
        <name>ATP</name>
        <dbReference type="ChEBI" id="CHEBI:30616"/>
    </ligand>
</feature>
<evidence type="ECO:0000256" key="5">
    <source>
        <dbReference type="ARBA" id="ARBA00022694"/>
    </source>
</evidence>
<keyword evidence="7 10" id="KW-0067">ATP-binding</keyword>
<gene>
    <name evidence="10 14" type="primary">miaA</name>
    <name evidence="14" type="ORF">BerOc1_03552</name>
</gene>
<dbReference type="Pfam" id="PF01715">
    <property type="entry name" value="IPPT"/>
    <property type="match status" value="1"/>
</dbReference>
<evidence type="ECO:0000256" key="6">
    <source>
        <dbReference type="ARBA" id="ARBA00022741"/>
    </source>
</evidence>
<feature type="region of interest" description="Interaction with substrate tRNA" evidence="10">
    <location>
        <begin position="162"/>
        <end position="166"/>
    </location>
</feature>
<feature type="site" description="Interaction with substrate tRNA" evidence="10">
    <location>
        <position position="126"/>
    </location>
</feature>
<comment type="caution">
    <text evidence="10">Lacks conserved residue(s) required for the propagation of feature annotation.</text>
</comment>
<dbReference type="GO" id="GO:0005524">
    <property type="term" value="F:ATP binding"/>
    <property type="evidence" value="ECO:0007669"/>
    <property type="project" value="UniProtKB-UniRule"/>
</dbReference>
<dbReference type="Gene3D" id="1.10.20.140">
    <property type="match status" value="1"/>
</dbReference>
<feature type="site" description="Interaction with substrate tRNA" evidence="10">
    <location>
        <position position="104"/>
    </location>
</feature>
<feature type="region of interest" description="Interaction with substrate tRNA" evidence="10">
    <location>
        <begin position="38"/>
        <end position="41"/>
    </location>
</feature>
<organism evidence="14 15">
    <name type="scientific">Pseudodesulfovibrio hydrargyri</name>
    <dbReference type="NCBI Taxonomy" id="2125990"/>
    <lineage>
        <taxon>Bacteria</taxon>
        <taxon>Pseudomonadati</taxon>
        <taxon>Thermodesulfobacteriota</taxon>
        <taxon>Desulfovibrionia</taxon>
        <taxon>Desulfovibrionales</taxon>
        <taxon>Desulfovibrionaceae</taxon>
    </lineage>
</organism>
<keyword evidence="6 10" id="KW-0547">Nucleotide-binding</keyword>
<evidence type="ECO:0000256" key="1">
    <source>
        <dbReference type="ARBA" id="ARBA00001946"/>
    </source>
</evidence>
<dbReference type="PANTHER" id="PTHR11088:SF60">
    <property type="entry name" value="TRNA DIMETHYLALLYLTRANSFERASE"/>
    <property type="match status" value="1"/>
</dbReference>
<protein>
    <recommendedName>
        <fullName evidence="10">tRNA dimethylallyltransferase</fullName>
        <ecNumber evidence="10">2.5.1.75</ecNumber>
    </recommendedName>
    <alternativeName>
        <fullName evidence="10">Dimethylallyl diphosphate:tRNA dimethylallyltransferase</fullName>
        <shortName evidence="10">DMAPP:tRNA dimethylallyltransferase</shortName>
        <shortName evidence="10">DMATase</shortName>
    </alternativeName>
    <alternativeName>
        <fullName evidence="10">Isopentenyl-diphosphate:tRNA isopentenyltransferase</fullName>
        <shortName evidence="10">IPP transferase</shortName>
        <shortName evidence="10">IPPT</shortName>
        <shortName evidence="10">IPTase</shortName>
    </alternativeName>
</protein>
<dbReference type="InterPro" id="IPR018022">
    <property type="entry name" value="IPT"/>
</dbReference>
<evidence type="ECO:0000256" key="12">
    <source>
        <dbReference type="RuleBase" id="RU003784"/>
    </source>
</evidence>
<evidence type="ECO:0000256" key="9">
    <source>
        <dbReference type="ARBA" id="ARBA00049563"/>
    </source>
</evidence>
<dbReference type="Proteomes" id="UP000181901">
    <property type="component" value="Unassembled WGS sequence"/>
</dbReference>
<evidence type="ECO:0000256" key="2">
    <source>
        <dbReference type="ARBA" id="ARBA00003213"/>
    </source>
</evidence>
<evidence type="ECO:0000313" key="15">
    <source>
        <dbReference type="Proteomes" id="UP000181901"/>
    </source>
</evidence>
<name>A0A1J5N644_9BACT</name>
<comment type="function">
    <text evidence="2 10 12">Catalyzes the transfer of a dimethylallyl group onto the adenine at position 37 in tRNAs that read codons beginning with uridine, leading to the formation of N6-(dimethylallyl)adenosine (i(6)A).</text>
</comment>
<dbReference type="EMBL" id="LKAQ01000005">
    <property type="protein sequence ID" value="OIQ48799.1"/>
    <property type="molecule type" value="Genomic_DNA"/>
</dbReference>
<proteinExistence type="inferred from homology"/>
<feature type="binding site" evidence="10">
    <location>
        <begin position="15"/>
        <end position="20"/>
    </location>
    <ligand>
        <name>substrate</name>
    </ligand>
</feature>
<comment type="caution">
    <text evidence="14">The sequence shown here is derived from an EMBL/GenBank/DDBJ whole genome shotgun (WGS) entry which is preliminary data.</text>
</comment>
<dbReference type="InterPro" id="IPR039657">
    <property type="entry name" value="Dimethylallyltransferase"/>
</dbReference>
<comment type="cofactor">
    <cofactor evidence="1 10">
        <name>Mg(2+)</name>
        <dbReference type="ChEBI" id="CHEBI:18420"/>
    </cofactor>
</comment>
<keyword evidence="8 10" id="KW-0460">Magnesium</keyword>